<protein>
    <submittedName>
        <fullName evidence="2">Uncharacterized protein</fullName>
    </submittedName>
</protein>
<evidence type="ECO:0000313" key="3">
    <source>
        <dbReference type="Proteomes" id="UP001524318"/>
    </source>
</evidence>
<keyword evidence="3" id="KW-1185">Reference proteome</keyword>
<evidence type="ECO:0000313" key="2">
    <source>
        <dbReference type="EMBL" id="MCP8998271.1"/>
    </source>
</evidence>
<sequence length="97" mass="9981">MTSPETAVEIALDVLADLTSTGADPRGPLGSGAAWTINEHGTQAQKARLQRIEAAAQRKHGAEPSRTAGMARTGAADSQGMDALDRAIAKDLGLDEA</sequence>
<gene>
    <name evidence="2" type="ORF">NFC73_00765</name>
</gene>
<dbReference type="Proteomes" id="UP001524318">
    <property type="component" value="Unassembled WGS sequence"/>
</dbReference>
<organism evidence="2 3">
    <name type="scientific">Pseudarthrobacter humi</name>
    <dbReference type="NCBI Taxonomy" id="2952523"/>
    <lineage>
        <taxon>Bacteria</taxon>
        <taxon>Bacillati</taxon>
        <taxon>Actinomycetota</taxon>
        <taxon>Actinomycetes</taxon>
        <taxon>Micrococcales</taxon>
        <taxon>Micrococcaceae</taxon>
        <taxon>Pseudarthrobacter</taxon>
    </lineage>
</organism>
<reference evidence="2 3" key="1">
    <citation type="submission" date="2022-06" db="EMBL/GenBank/DDBJ databases">
        <title>Pseudarthrobacter sp. strain RMG13 Genome sequencing and assembly.</title>
        <authorList>
            <person name="Kim I."/>
        </authorList>
    </citation>
    <scope>NUCLEOTIDE SEQUENCE [LARGE SCALE GENOMIC DNA]</scope>
    <source>
        <strain evidence="2 3">RMG13</strain>
    </source>
</reference>
<dbReference type="RefSeq" id="WP_254746859.1">
    <property type="nucleotide sequence ID" value="NZ_JANCLV010000001.1"/>
</dbReference>
<dbReference type="EMBL" id="JANCLV010000001">
    <property type="protein sequence ID" value="MCP8998271.1"/>
    <property type="molecule type" value="Genomic_DNA"/>
</dbReference>
<feature type="region of interest" description="Disordered" evidence="1">
    <location>
        <begin position="54"/>
        <end position="79"/>
    </location>
</feature>
<comment type="caution">
    <text evidence="2">The sequence shown here is derived from an EMBL/GenBank/DDBJ whole genome shotgun (WGS) entry which is preliminary data.</text>
</comment>
<accession>A0ABT1LM51</accession>
<proteinExistence type="predicted"/>
<name>A0ABT1LM51_9MICC</name>
<evidence type="ECO:0000256" key="1">
    <source>
        <dbReference type="SAM" id="MobiDB-lite"/>
    </source>
</evidence>